<dbReference type="PROSITE" id="PS50158">
    <property type="entry name" value="ZF_CCHC"/>
    <property type="match status" value="1"/>
</dbReference>
<dbReference type="WBParaSite" id="PDA_v2.g21891.t1">
    <property type="protein sequence ID" value="PDA_v2.g21891.t1"/>
    <property type="gene ID" value="PDA_v2.g21891"/>
</dbReference>
<dbReference type="Pfam" id="PF03564">
    <property type="entry name" value="DUF1759"/>
    <property type="match status" value="1"/>
</dbReference>
<name>A0A914PT71_9BILA</name>
<dbReference type="InterPro" id="IPR005312">
    <property type="entry name" value="DUF1759"/>
</dbReference>
<sequence>MSINKGHFTNARNTAWTRANKALGLALPAFTSNEEIQQFQIMVFGEKQDIEKSRTACDQYHSQWKSMLEELQNTDAAKFQDEKKHLDELCNRSDGLLALFENLDTAKRHLDFLYAEATKEFYRRIMPPVINPTAPQQEDNTAISSVQEQITTAANNTDNLSSTTTSTDSTASKSVTPASTTPQQAGSSVSQTSLSFGSTLPQIHSSFISAGTPPQNTQTPVVTMPPAQLSTPQLQSLMPPAPVSTQPLQFYNLPKMNLPLFDGNPLDYKHWWSIVSVILSNSNTNPTEKLVLLVSLLRGKAKEAVAYYDINYANYDLVVKELYERFGTPQIIFEALYKEFSNIKPKSDDIKDIATAVYAMESILKQLENNGFNINDGTWKIQFRQKIPPRILQVVNLFGLDPTFFELRQRVLLVVRSQLDIPSVQHQNSLQSNAAYYPQQPNFANYAPQQHIKPVTSTAPFSPQSENNSNNVKNKVCAFCGKHRNSSSCRTVKDAEERKKIATEKELCFKCLQPGHMKSSCEIRKPCSICQGNHHEAICYSAKNSSEKQSIFTVNIKNNHDTNDVAMMVKSAPICNPHRPMLERKANIFFDCGAKASFIQEDVAKQMNLPVIQEENLIIERFAEKTNSSSPIRFKKVKLLVKTLEMKLVEIYAYTVKSITDVLSTIESNEKQLLKPDILIGNNYCWIFMPSKKLPNGYSEVDTLLGPIICGQKMLSPINNAKTTIYETSNPILQTNEREKELEMRLKRMKQSMKEMEILFETNESDLLTEIQELKESNKSLSSSQRDNERKLLDEYNEKQLLLNELNLLKMEIQQHSKEKEKYRNILEEKSWIEAELNEFKDTVNEMKAENEKYKVKSVRELDPDRSLRGFSGKFCWFKSDDKTITAKSVEELLKLPRLQDIIEFRLIDVPEAFDIETFFVHIKKSKGMFELHFADALSVAYQSRLEAIIDELIETRNF</sequence>
<feature type="compositionally biased region" description="Low complexity" evidence="3">
    <location>
        <begin position="153"/>
        <end position="172"/>
    </location>
</feature>
<feature type="region of interest" description="Disordered" evidence="3">
    <location>
        <begin position="205"/>
        <end position="226"/>
    </location>
</feature>
<keyword evidence="1" id="KW-0862">Zinc</keyword>
<proteinExistence type="predicted"/>
<reference evidence="6" key="1">
    <citation type="submission" date="2022-11" db="UniProtKB">
        <authorList>
            <consortium name="WormBaseParasite"/>
        </authorList>
    </citation>
    <scope>IDENTIFICATION</scope>
</reference>
<protein>
    <submittedName>
        <fullName evidence="6">CCHC-type domain-containing protein</fullName>
    </submittedName>
</protein>
<accession>A0A914PT71</accession>
<dbReference type="PANTHER" id="PTHR47331">
    <property type="entry name" value="PHD-TYPE DOMAIN-CONTAINING PROTEIN"/>
    <property type="match status" value="1"/>
</dbReference>
<feature type="coiled-coil region" evidence="2">
    <location>
        <begin position="732"/>
        <end position="759"/>
    </location>
</feature>
<feature type="domain" description="CCHC-type" evidence="4">
    <location>
        <begin position="508"/>
        <end position="521"/>
    </location>
</feature>
<keyword evidence="5" id="KW-1185">Reference proteome</keyword>
<dbReference type="InterPro" id="IPR001878">
    <property type="entry name" value="Znf_CCHC"/>
</dbReference>
<keyword evidence="1" id="KW-0479">Metal-binding</keyword>
<organism evidence="5 6">
    <name type="scientific">Panagrolaimus davidi</name>
    <dbReference type="NCBI Taxonomy" id="227884"/>
    <lineage>
        <taxon>Eukaryota</taxon>
        <taxon>Metazoa</taxon>
        <taxon>Ecdysozoa</taxon>
        <taxon>Nematoda</taxon>
        <taxon>Chromadorea</taxon>
        <taxon>Rhabditida</taxon>
        <taxon>Tylenchina</taxon>
        <taxon>Panagrolaimomorpha</taxon>
        <taxon>Panagrolaimoidea</taxon>
        <taxon>Panagrolaimidae</taxon>
        <taxon>Panagrolaimus</taxon>
    </lineage>
</organism>
<keyword evidence="2" id="KW-0175">Coiled coil</keyword>
<dbReference type="PANTHER" id="PTHR47331:SF5">
    <property type="entry name" value="RIBONUCLEASE H"/>
    <property type="match status" value="1"/>
</dbReference>
<keyword evidence="1" id="KW-0863">Zinc-finger</keyword>
<evidence type="ECO:0000313" key="6">
    <source>
        <dbReference type="WBParaSite" id="PDA_v2.g21891.t1"/>
    </source>
</evidence>
<evidence type="ECO:0000313" key="5">
    <source>
        <dbReference type="Proteomes" id="UP000887578"/>
    </source>
</evidence>
<feature type="region of interest" description="Disordered" evidence="3">
    <location>
        <begin position="153"/>
        <end position="193"/>
    </location>
</feature>
<dbReference type="AlphaFoldDB" id="A0A914PT71"/>
<feature type="compositionally biased region" description="Low complexity" evidence="3">
    <location>
        <begin position="212"/>
        <end position="226"/>
    </location>
</feature>
<evidence type="ECO:0000256" key="3">
    <source>
        <dbReference type="SAM" id="MobiDB-lite"/>
    </source>
</evidence>
<feature type="coiled-coil region" evidence="2">
    <location>
        <begin position="799"/>
        <end position="857"/>
    </location>
</feature>
<dbReference type="GO" id="GO:0003676">
    <property type="term" value="F:nucleic acid binding"/>
    <property type="evidence" value="ECO:0007669"/>
    <property type="project" value="InterPro"/>
</dbReference>
<evidence type="ECO:0000256" key="2">
    <source>
        <dbReference type="SAM" id="Coils"/>
    </source>
</evidence>
<evidence type="ECO:0000256" key="1">
    <source>
        <dbReference type="PROSITE-ProRule" id="PRU00047"/>
    </source>
</evidence>
<feature type="compositionally biased region" description="Polar residues" evidence="3">
    <location>
        <begin position="173"/>
        <end position="193"/>
    </location>
</feature>
<dbReference type="Proteomes" id="UP000887578">
    <property type="component" value="Unplaced"/>
</dbReference>
<evidence type="ECO:0000259" key="4">
    <source>
        <dbReference type="PROSITE" id="PS50158"/>
    </source>
</evidence>
<dbReference type="GO" id="GO:0008270">
    <property type="term" value="F:zinc ion binding"/>
    <property type="evidence" value="ECO:0007669"/>
    <property type="project" value="UniProtKB-KW"/>
</dbReference>